<dbReference type="EMBL" id="JAGGLB010000002">
    <property type="protein sequence ID" value="MBP1989247.1"/>
    <property type="molecule type" value="Genomic_DNA"/>
</dbReference>
<proteinExistence type="predicted"/>
<dbReference type="InterPro" id="IPR000866">
    <property type="entry name" value="AhpC/TSA"/>
</dbReference>
<accession>A0ABS4INU9</accession>
<evidence type="ECO:0000256" key="1">
    <source>
        <dbReference type="ARBA" id="ARBA00023157"/>
    </source>
</evidence>
<evidence type="ECO:0000259" key="2">
    <source>
        <dbReference type="PROSITE" id="PS51352"/>
    </source>
</evidence>
<dbReference type="Proteomes" id="UP001519287">
    <property type="component" value="Unassembled WGS sequence"/>
</dbReference>
<comment type="caution">
    <text evidence="3">The sequence shown here is derived from an EMBL/GenBank/DDBJ whole genome shotgun (WGS) entry which is preliminary data.</text>
</comment>
<organism evidence="3 4">
    <name type="scientific">Paenibacillus eucommiae</name>
    <dbReference type="NCBI Taxonomy" id="1355755"/>
    <lineage>
        <taxon>Bacteria</taxon>
        <taxon>Bacillati</taxon>
        <taxon>Bacillota</taxon>
        <taxon>Bacilli</taxon>
        <taxon>Bacillales</taxon>
        <taxon>Paenibacillaceae</taxon>
        <taxon>Paenibacillus</taxon>
    </lineage>
</organism>
<dbReference type="InterPro" id="IPR036249">
    <property type="entry name" value="Thioredoxin-like_sf"/>
</dbReference>
<protein>
    <submittedName>
        <fullName evidence="3">Thiol-disulfide isomerase/thioredoxin</fullName>
    </submittedName>
</protein>
<dbReference type="GO" id="GO:0016853">
    <property type="term" value="F:isomerase activity"/>
    <property type="evidence" value="ECO:0007669"/>
    <property type="project" value="UniProtKB-KW"/>
</dbReference>
<dbReference type="CDD" id="cd02966">
    <property type="entry name" value="TlpA_like_family"/>
    <property type="match status" value="1"/>
</dbReference>
<evidence type="ECO:0000313" key="3">
    <source>
        <dbReference type="EMBL" id="MBP1989247.1"/>
    </source>
</evidence>
<sequence length="177" mass="19951">MKKNLLVLALICILVGTAVYQNIQNRSKNVSTPTEQAPKADFLAPSFSLKSLDGTEYAVGGPRDKPLLLNFWASWCGPCEEEAPDLVKLYDKYKGKFDLYAVNVTQGDSIKNVEKFVKEHGFTFPVLLDKEGKVSDSYRFLFIPTSYLIDRDGVVREVINVFSMEEMDRKINELIGS</sequence>
<keyword evidence="4" id="KW-1185">Reference proteome</keyword>
<dbReference type="InterPro" id="IPR050553">
    <property type="entry name" value="Thioredoxin_ResA/DsbE_sf"/>
</dbReference>
<feature type="domain" description="Thioredoxin" evidence="2">
    <location>
        <begin position="38"/>
        <end position="176"/>
    </location>
</feature>
<dbReference type="PROSITE" id="PS00194">
    <property type="entry name" value="THIOREDOXIN_1"/>
    <property type="match status" value="1"/>
</dbReference>
<name>A0ABS4INU9_9BACL</name>
<dbReference type="PANTHER" id="PTHR42852">
    <property type="entry name" value="THIOL:DISULFIDE INTERCHANGE PROTEIN DSBE"/>
    <property type="match status" value="1"/>
</dbReference>
<dbReference type="Gene3D" id="3.40.30.10">
    <property type="entry name" value="Glutaredoxin"/>
    <property type="match status" value="1"/>
</dbReference>
<dbReference type="InterPro" id="IPR013766">
    <property type="entry name" value="Thioredoxin_domain"/>
</dbReference>
<dbReference type="InterPro" id="IPR017937">
    <property type="entry name" value="Thioredoxin_CS"/>
</dbReference>
<gene>
    <name evidence="3" type="ORF">J2Z66_000842</name>
</gene>
<dbReference type="SUPFAM" id="SSF52833">
    <property type="entry name" value="Thioredoxin-like"/>
    <property type="match status" value="1"/>
</dbReference>
<keyword evidence="3" id="KW-0413">Isomerase</keyword>
<keyword evidence="1" id="KW-1015">Disulfide bond</keyword>
<reference evidence="3 4" key="1">
    <citation type="submission" date="2021-03" db="EMBL/GenBank/DDBJ databases">
        <title>Genomic Encyclopedia of Type Strains, Phase IV (KMG-IV): sequencing the most valuable type-strain genomes for metagenomic binning, comparative biology and taxonomic classification.</title>
        <authorList>
            <person name="Goeker M."/>
        </authorList>
    </citation>
    <scope>NUCLEOTIDE SEQUENCE [LARGE SCALE GENOMIC DNA]</scope>
    <source>
        <strain evidence="3 4">DSM 26048</strain>
    </source>
</reference>
<dbReference type="PROSITE" id="PS51352">
    <property type="entry name" value="THIOREDOXIN_2"/>
    <property type="match status" value="1"/>
</dbReference>
<dbReference type="Pfam" id="PF00578">
    <property type="entry name" value="AhpC-TSA"/>
    <property type="match status" value="1"/>
</dbReference>
<dbReference type="PANTHER" id="PTHR42852:SF1">
    <property type="entry name" value="THIOREDOXIN-LIKE PROTEIN YNEN"/>
    <property type="match status" value="1"/>
</dbReference>
<evidence type="ECO:0000313" key="4">
    <source>
        <dbReference type="Proteomes" id="UP001519287"/>
    </source>
</evidence>